<name>A0ACB8CEY2_DERSI</name>
<proteinExistence type="predicted"/>
<dbReference type="Proteomes" id="UP000821865">
    <property type="component" value="Chromosome 7"/>
</dbReference>
<reference evidence="1" key="1">
    <citation type="submission" date="2020-05" db="EMBL/GenBank/DDBJ databases">
        <title>Large-scale comparative analyses of tick genomes elucidate their genetic diversity and vector capacities.</title>
        <authorList>
            <person name="Jia N."/>
            <person name="Wang J."/>
            <person name="Shi W."/>
            <person name="Du L."/>
            <person name="Sun Y."/>
            <person name="Zhan W."/>
            <person name="Jiang J."/>
            <person name="Wang Q."/>
            <person name="Zhang B."/>
            <person name="Ji P."/>
            <person name="Sakyi L.B."/>
            <person name="Cui X."/>
            <person name="Yuan T."/>
            <person name="Jiang B."/>
            <person name="Yang W."/>
            <person name="Lam T.T.-Y."/>
            <person name="Chang Q."/>
            <person name="Ding S."/>
            <person name="Wang X."/>
            <person name="Zhu J."/>
            <person name="Ruan X."/>
            <person name="Zhao L."/>
            <person name="Wei J."/>
            <person name="Que T."/>
            <person name="Du C."/>
            <person name="Cheng J."/>
            <person name="Dai P."/>
            <person name="Han X."/>
            <person name="Huang E."/>
            <person name="Gao Y."/>
            <person name="Liu J."/>
            <person name="Shao H."/>
            <person name="Ye R."/>
            <person name="Li L."/>
            <person name="Wei W."/>
            <person name="Wang X."/>
            <person name="Wang C."/>
            <person name="Yang T."/>
            <person name="Huo Q."/>
            <person name="Li W."/>
            <person name="Guo W."/>
            <person name="Chen H."/>
            <person name="Zhou L."/>
            <person name="Ni X."/>
            <person name="Tian J."/>
            <person name="Zhou Y."/>
            <person name="Sheng Y."/>
            <person name="Liu T."/>
            <person name="Pan Y."/>
            <person name="Xia L."/>
            <person name="Li J."/>
            <person name="Zhao F."/>
            <person name="Cao W."/>
        </authorList>
    </citation>
    <scope>NUCLEOTIDE SEQUENCE</scope>
    <source>
        <strain evidence="1">Dsil-2018</strain>
    </source>
</reference>
<dbReference type="EMBL" id="CM023476">
    <property type="protein sequence ID" value="KAH7941279.1"/>
    <property type="molecule type" value="Genomic_DNA"/>
</dbReference>
<protein>
    <submittedName>
        <fullName evidence="1">Uncharacterized protein</fullName>
    </submittedName>
</protein>
<evidence type="ECO:0000313" key="1">
    <source>
        <dbReference type="EMBL" id="KAH7941279.1"/>
    </source>
</evidence>
<sequence>MFLLSRGSLVAHGMVLAILVLPHYGTLQYGAFSGPGEFCGGFGPRECVPECYCQYYPYEQFGSVGFVRLTCSIDLFLNEGFSKDLLLARYTNAWTGSAPSQRLEFSRIFFLETGGHGSLTARIACAVESAARMHPHWTVHLLSADYGEASRGNTTFAGPFAQLLRSIPNVVVSVVRPQDVFQGTPLEPWYKSGILNKSAYPVEHLADALRLAVLYKHGGVYLDTDVVVMRPLDSLPPCNGGDMVSNGFLAFHRGDPFLQYLMELARHVYRPREWSSIGPWLLRRATLARCGANTVTVLLGRRCGGDTGFKVMPHWMFLPVPAEGWDVFFTANASRKAWLMSAGSYVMHVYNKLSSRAHAVPGCAYREAAEVFCHDSMQLSLNINGIF</sequence>
<evidence type="ECO:0000313" key="2">
    <source>
        <dbReference type="Proteomes" id="UP000821865"/>
    </source>
</evidence>
<keyword evidence="2" id="KW-1185">Reference proteome</keyword>
<comment type="caution">
    <text evidence="1">The sequence shown here is derived from an EMBL/GenBank/DDBJ whole genome shotgun (WGS) entry which is preliminary data.</text>
</comment>
<accession>A0ACB8CEY2</accession>
<gene>
    <name evidence="1" type="ORF">HPB49_011568</name>
</gene>
<organism evidence="1 2">
    <name type="scientific">Dermacentor silvarum</name>
    <name type="common">Tick</name>
    <dbReference type="NCBI Taxonomy" id="543639"/>
    <lineage>
        <taxon>Eukaryota</taxon>
        <taxon>Metazoa</taxon>
        <taxon>Ecdysozoa</taxon>
        <taxon>Arthropoda</taxon>
        <taxon>Chelicerata</taxon>
        <taxon>Arachnida</taxon>
        <taxon>Acari</taxon>
        <taxon>Parasitiformes</taxon>
        <taxon>Ixodida</taxon>
        <taxon>Ixodoidea</taxon>
        <taxon>Ixodidae</taxon>
        <taxon>Rhipicephalinae</taxon>
        <taxon>Dermacentor</taxon>
    </lineage>
</organism>